<dbReference type="Pfam" id="PF25340">
    <property type="entry name" value="BCD_RFX"/>
    <property type="match status" value="1"/>
</dbReference>
<evidence type="ECO:0000259" key="10">
    <source>
        <dbReference type="PROSITE" id="PS51526"/>
    </source>
</evidence>
<dbReference type="Pfam" id="PF02257">
    <property type="entry name" value="RFX_DNA_binding"/>
    <property type="match status" value="1"/>
</dbReference>
<evidence type="ECO:0000256" key="6">
    <source>
        <dbReference type="ARBA" id="ARBA00023163"/>
    </source>
</evidence>
<dbReference type="AlphaFoldDB" id="R7T4S5"/>
<proteinExistence type="predicted"/>
<feature type="domain" description="RFX-type winged-helix" evidence="10">
    <location>
        <begin position="1"/>
        <end position="72"/>
    </location>
</feature>
<keyword evidence="5" id="KW-0238">DNA-binding</keyword>
<comment type="subcellular location">
    <subcellularLocation>
        <location evidence="1">Nucleus</location>
    </subcellularLocation>
</comment>
<dbReference type="GO" id="GO:0000981">
    <property type="term" value="F:DNA-binding transcription factor activity, RNA polymerase II-specific"/>
    <property type="evidence" value="ECO:0007669"/>
    <property type="project" value="TreeGrafter"/>
</dbReference>
<reference evidence="12" key="3">
    <citation type="submission" date="2015-06" db="UniProtKB">
        <authorList>
            <consortium name="EnsemblMetazoa"/>
        </authorList>
    </citation>
    <scope>IDENTIFICATION</scope>
</reference>
<dbReference type="EMBL" id="KB312101">
    <property type="protein sequence ID" value="ELT87881.1"/>
    <property type="molecule type" value="Genomic_DNA"/>
</dbReference>
<dbReference type="Proteomes" id="UP000014760">
    <property type="component" value="Unassembled WGS sequence"/>
</dbReference>
<evidence type="ECO:0000313" key="13">
    <source>
        <dbReference type="Proteomes" id="UP000014760"/>
    </source>
</evidence>
<feature type="non-terminal residue" evidence="11">
    <location>
        <position position="1"/>
    </location>
</feature>
<dbReference type="SUPFAM" id="SSF46785">
    <property type="entry name" value="Winged helix' DNA-binding domain"/>
    <property type="match status" value="1"/>
</dbReference>
<keyword evidence="3" id="KW-0221">Differentiation</keyword>
<dbReference type="InterPro" id="IPR036390">
    <property type="entry name" value="WH_DNA-bd_sf"/>
</dbReference>
<keyword evidence="13" id="KW-1185">Reference proteome</keyword>
<evidence type="ECO:0000256" key="5">
    <source>
        <dbReference type="ARBA" id="ARBA00023125"/>
    </source>
</evidence>
<organism evidence="11">
    <name type="scientific">Capitella teleta</name>
    <name type="common">Polychaete worm</name>
    <dbReference type="NCBI Taxonomy" id="283909"/>
    <lineage>
        <taxon>Eukaryota</taxon>
        <taxon>Metazoa</taxon>
        <taxon>Spiralia</taxon>
        <taxon>Lophotrochozoa</taxon>
        <taxon>Annelida</taxon>
        <taxon>Polychaeta</taxon>
        <taxon>Sedentaria</taxon>
        <taxon>Scolecida</taxon>
        <taxon>Capitellidae</taxon>
        <taxon>Capitella</taxon>
    </lineage>
</organism>
<dbReference type="PANTHER" id="PTHR12619">
    <property type="entry name" value="RFX TRANSCRIPTION FACTOR FAMILY"/>
    <property type="match status" value="1"/>
</dbReference>
<name>R7T4S5_CAPTE</name>
<evidence type="ECO:0000256" key="1">
    <source>
        <dbReference type="ARBA" id="ARBA00004123"/>
    </source>
</evidence>
<dbReference type="PANTHER" id="PTHR12619:SF32">
    <property type="entry name" value="RFX-TYPE WINGED-HELIX DOMAIN-CONTAINING PROTEIN"/>
    <property type="match status" value="1"/>
</dbReference>
<evidence type="ECO:0000256" key="7">
    <source>
        <dbReference type="ARBA" id="ARBA00023242"/>
    </source>
</evidence>
<evidence type="ECO:0000313" key="12">
    <source>
        <dbReference type="EnsemblMetazoa" id="CapteP108705"/>
    </source>
</evidence>
<protein>
    <recommendedName>
        <fullName evidence="8">DNA-binding protein RFX6</fullName>
    </recommendedName>
    <alternativeName>
        <fullName evidence="9">Regulatory factor X 6</fullName>
    </alternativeName>
</protein>
<keyword evidence="2" id="KW-0217">Developmental protein</keyword>
<keyword evidence="7" id="KW-0539">Nucleus</keyword>
<dbReference type="InterPro" id="IPR039779">
    <property type="entry name" value="RFX-like"/>
</dbReference>
<keyword evidence="6" id="KW-0804">Transcription</keyword>
<dbReference type="InterPro" id="IPR003150">
    <property type="entry name" value="DNA-bd_RFX"/>
</dbReference>
<gene>
    <name evidence="11" type="ORF">CAPTEDRAFT_108705</name>
</gene>
<dbReference type="InterPro" id="IPR057321">
    <property type="entry name" value="RFX1-4/6/8-like_BCD"/>
</dbReference>
<dbReference type="HOGENOM" id="CLU_010393_3_0_1"/>
<evidence type="ECO:0000256" key="2">
    <source>
        <dbReference type="ARBA" id="ARBA00022473"/>
    </source>
</evidence>
<reference evidence="11 13" key="2">
    <citation type="journal article" date="2013" name="Nature">
        <title>Insights into bilaterian evolution from three spiralian genomes.</title>
        <authorList>
            <person name="Simakov O."/>
            <person name="Marletaz F."/>
            <person name="Cho S.J."/>
            <person name="Edsinger-Gonzales E."/>
            <person name="Havlak P."/>
            <person name="Hellsten U."/>
            <person name="Kuo D.H."/>
            <person name="Larsson T."/>
            <person name="Lv J."/>
            <person name="Arendt D."/>
            <person name="Savage R."/>
            <person name="Osoegawa K."/>
            <person name="de Jong P."/>
            <person name="Grimwood J."/>
            <person name="Chapman J.A."/>
            <person name="Shapiro H."/>
            <person name="Aerts A."/>
            <person name="Otillar R.P."/>
            <person name="Terry A.Y."/>
            <person name="Boore J.L."/>
            <person name="Grigoriev I.V."/>
            <person name="Lindberg D.R."/>
            <person name="Seaver E.C."/>
            <person name="Weisblat D.A."/>
            <person name="Putnam N.H."/>
            <person name="Rokhsar D.S."/>
        </authorList>
    </citation>
    <scope>NUCLEOTIDE SEQUENCE</scope>
    <source>
        <strain evidence="11 13">I ESC-2004</strain>
    </source>
</reference>
<evidence type="ECO:0000256" key="9">
    <source>
        <dbReference type="ARBA" id="ARBA00077088"/>
    </source>
</evidence>
<evidence type="ECO:0000256" key="3">
    <source>
        <dbReference type="ARBA" id="ARBA00022782"/>
    </source>
</evidence>
<dbReference type="OMA" id="DYLYAAM"/>
<keyword evidence="4" id="KW-0805">Transcription regulation</keyword>
<dbReference type="InterPro" id="IPR036388">
    <property type="entry name" value="WH-like_DNA-bd_sf"/>
</dbReference>
<evidence type="ECO:0000256" key="4">
    <source>
        <dbReference type="ARBA" id="ARBA00023015"/>
    </source>
</evidence>
<reference evidence="13" key="1">
    <citation type="submission" date="2012-12" db="EMBL/GenBank/DDBJ databases">
        <authorList>
            <person name="Hellsten U."/>
            <person name="Grimwood J."/>
            <person name="Chapman J.A."/>
            <person name="Shapiro H."/>
            <person name="Aerts A."/>
            <person name="Otillar R.P."/>
            <person name="Terry A.Y."/>
            <person name="Boore J.L."/>
            <person name="Simakov O."/>
            <person name="Marletaz F."/>
            <person name="Cho S.-J."/>
            <person name="Edsinger-Gonzales E."/>
            <person name="Havlak P."/>
            <person name="Kuo D.-H."/>
            <person name="Larsson T."/>
            <person name="Lv J."/>
            <person name="Arendt D."/>
            <person name="Savage R."/>
            <person name="Osoegawa K."/>
            <person name="de Jong P."/>
            <person name="Lindberg D.R."/>
            <person name="Seaver E.C."/>
            <person name="Weisblat D.A."/>
            <person name="Putnam N.H."/>
            <person name="Grigoriev I.V."/>
            <person name="Rokhsar D.S."/>
        </authorList>
    </citation>
    <scope>NUCLEOTIDE SEQUENCE</scope>
    <source>
        <strain evidence="13">I ESC-2004</strain>
    </source>
</reference>
<dbReference type="EMBL" id="AMQN01003544">
    <property type="status" value="NOT_ANNOTATED_CDS"/>
    <property type="molecule type" value="Genomic_DNA"/>
</dbReference>
<evidence type="ECO:0000256" key="8">
    <source>
        <dbReference type="ARBA" id="ARBA00072476"/>
    </source>
</evidence>
<dbReference type="STRING" id="283909.R7T4S5"/>
<dbReference type="EnsemblMetazoa" id="CapteT108705">
    <property type="protein sequence ID" value="CapteP108705"/>
    <property type="gene ID" value="CapteG108705"/>
</dbReference>
<dbReference type="GO" id="GO:0030154">
    <property type="term" value="P:cell differentiation"/>
    <property type="evidence" value="ECO:0007669"/>
    <property type="project" value="UniProtKB-KW"/>
</dbReference>
<dbReference type="FunFam" id="1.10.10.10:FF:000211">
    <property type="entry name" value="Regulatory factor X, 6"/>
    <property type="match status" value="1"/>
</dbReference>
<sequence>LDENYERAEGVCLPRCILYTHYQEFCKKEKFEAVGAATFGKLLRQRFPRVTTRRLGTRGQSKYHYYGIGIKETSQYYQSVYNGKGLTRFSGAKVKTEGAGRKYSLSSKTGTLLPDFPDARFLNLPENVPRDKMETLMLMYRTHCQRIIDAVVSANFYEVKNLLLHFWQGMPDHLSPLLDSSIICDVIPVCDDILYQALLDTIIPSTIQDIPESLATEIKIFAKHLPGWMIVALEGTPEAVVRGKLTVLKPFIKNIKGQLSFIQLAQTTRQVLMTSDTVSQMHKDLSRVDISKVCVEMGFQTNTTELQKADASLFDHCAVCEQTAFASLKDLLSTHSTVEDITDWLDVLLESCLLSLSTDQSFQSKAACFLLMWSSVGSVVVRDLTLCSAPSFGENNYCISQQLY</sequence>
<accession>R7T4S5</accession>
<dbReference type="PROSITE" id="PS51526">
    <property type="entry name" value="RFX_DBD"/>
    <property type="match status" value="1"/>
</dbReference>
<dbReference type="GO" id="GO:0000978">
    <property type="term" value="F:RNA polymerase II cis-regulatory region sequence-specific DNA binding"/>
    <property type="evidence" value="ECO:0007669"/>
    <property type="project" value="TreeGrafter"/>
</dbReference>
<dbReference type="Gene3D" id="1.10.10.10">
    <property type="entry name" value="Winged helix-like DNA-binding domain superfamily/Winged helix DNA-binding domain"/>
    <property type="match status" value="1"/>
</dbReference>
<dbReference type="GO" id="GO:0005634">
    <property type="term" value="C:nucleus"/>
    <property type="evidence" value="ECO:0007669"/>
    <property type="project" value="UniProtKB-SubCell"/>
</dbReference>
<dbReference type="OrthoDB" id="10056949at2759"/>
<evidence type="ECO:0000313" key="11">
    <source>
        <dbReference type="EMBL" id="ELT87881.1"/>
    </source>
</evidence>